<sequence>MRNGLRLVYGQRLERENPSTLRLAQLPFSKVSFLAICEHLSIHRSIVRVLLRSTVEVFEYQATTSKGGEKRTVYYCRTSGACEGDLCLSATYFPDRFFTDAVLYGCTDGTVRSVQERLVGSESKTFHPMLLPTIVAELERERQIGHVRKATEHLSDRIDEMMDSQTPAVVKEGSLEVPSGSDGSITDKDEDSTTLWLELSMFRNGMENWRDQLVKMIEHVDELSRTWLETSENQRPATRETNPRNLQPAEDKDKEEGIDDQAALKSDLHDTGVRIKARLQQLKSDYDFHIRDCTTLIDAMSLATQLARQQWNRIGHSDAQTNLGIAKTAREEGTQMRFIAFLGMLFLPGTFAAVSLIFITLLLFFFFISSSTF</sequence>
<organism evidence="3 4">
    <name type="scientific">Stachybotrys chartarum (strain CBS 109288 / IBT 7711)</name>
    <name type="common">Toxic black mold</name>
    <name type="synonym">Stilbospora chartarum</name>
    <dbReference type="NCBI Taxonomy" id="1280523"/>
    <lineage>
        <taxon>Eukaryota</taxon>
        <taxon>Fungi</taxon>
        <taxon>Dikarya</taxon>
        <taxon>Ascomycota</taxon>
        <taxon>Pezizomycotina</taxon>
        <taxon>Sordariomycetes</taxon>
        <taxon>Hypocreomycetidae</taxon>
        <taxon>Hypocreales</taxon>
        <taxon>Stachybotryaceae</taxon>
        <taxon>Stachybotrys</taxon>
    </lineage>
</organism>
<dbReference type="Proteomes" id="UP000028045">
    <property type="component" value="Unassembled WGS sequence"/>
</dbReference>
<evidence type="ECO:0000313" key="4">
    <source>
        <dbReference type="Proteomes" id="UP000028045"/>
    </source>
</evidence>
<accession>A0A084ASE5</accession>
<protein>
    <submittedName>
        <fullName evidence="3">Uncharacterized protein</fullName>
    </submittedName>
</protein>
<proteinExistence type="predicted"/>
<dbReference type="AlphaFoldDB" id="A0A084ASE5"/>
<dbReference type="OrthoDB" id="3561681at2759"/>
<keyword evidence="2" id="KW-0812">Transmembrane</keyword>
<keyword evidence="4" id="KW-1185">Reference proteome</keyword>
<gene>
    <name evidence="3" type="ORF">S7711_04758</name>
</gene>
<keyword evidence="2" id="KW-1133">Transmembrane helix</keyword>
<feature type="transmembrane region" description="Helical" evidence="2">
    <location>
        <begin position="338"/>
        <end position="368"/>
    </location>
</feature>
<keyword evidence="2" id="KW-0472">Membrane</keyword>
<evidence type="ECO:0000256" key="1">
    <source>
        <dbReference type="SAM" id="MobiDB-lite"/>
    </source>
</evidence>
<dbReference type="EMBL" id="KL648585">
    <property type="protein sequence ID" value="KEY68224.1"/>
    <property type="molecule type" value="Genomic_DNA"/>
</dbReference>
<reference evidence="3 4" key="1">
    <citation type="journal article" date="2014" name="BMC Genomics">
        <title>Comparative genome sequencing reveals chemotype-specific gene clusters in the toxigenic black mold Stachybotrys.</title>
        <authorList>
            <person name="Semeiks J."/>
            <person name="Borek D."/>
            <person name="Otwinowski Z."/>
            <person name="Grishin N.V."/>
        </authorList>
    </citation>
    <scope>NUCLEOTIDE SEQUENCE [LARGE SCALE GENOMIC DNA]</scope>
    <source>
        <strain evidence="4">CBS 109288 / IBT 7711</strain>
    </source>
</reference>
<evidence type="ECO:0000313" key="3">
    <source>
        <dbReference type="EMBL" id="KEY68224.1"/>
    </source>
</evidence>
<dbReference type="HOGENOM" id="CLU_038493_0_0_1"/>
<feature type="region of interest" description="Disordered" evidence="1">
    <location>
        <begin position="228"/>
        <end position="257"/>
    </location>
</feature>
<name>A0A084ASE5_STACB</name>
<evidence type="ECO:0000256" key="2">
    <source>
        <dbReference type="SAM" id="Phobius"/>
    </source>
</evidence>